<name>A0A4S3JI76_9EURO</name>
<evidence type="ECO:0000313" key="3">
    <source>
        <dbReference type="Proteomes" id="UP000308092"/>
    </source>
</evidence>
<organism evidence="2 3">
    <name type="scientific">Aspergillus tanneri</name>
    <dbReference type="NCBI Taxonomy" id="1220188"/>
    <lineage>
        <taxon>Eukaryota</taxon>
        <taxon>Fungi</taxon>
        <taxon>Dikarya</taxon>
        <taxon>Ascomycota</taxon>
        <taxon>Pezizomycotina</taxon>
        <taxon>Eurotiomycetes</taxon>
        <taxon>Eurotiomycetidae</taxon>
        <taxon>Eurotiales</taxon>
        <taxon>Aspergillaceae</taxon>
        <taxon>Aspergillus</taxon>
        <taxon>Aspergillus subgen. Circumdati</taxon>
    </lineage>
</organism>
<evidence type="ECO:0000313" key="2">
    <source>
        <dbReference type="EMBL" id="THC95042.1"/>
    </source>
</evidence>
<dbReference type="STRING" id="1220188.A0A4S3JI76"/>
<dbReference type="VEuPathDB" id="FungiDB:EYZ11_005480"/>
<proteinExistence type="predicted"/>
<dbReference type="Proteomes" id="UP000308092">
    <property type="component" value="Unassembled WGS sequence"/>
</dbReference>
<gene>
    <name evidence="2" type="ORF">EYZ11_005480</name>
</gene>
<accession>A0A4S3JI76</accession>
<sequence length="159" mass="17606">MQKDAAPRRTQFSSCDECRRSRWIGNIGRHLSDSVRESRRRQHHSASAAASNKTRQDDDYPKASEPVETTQQSIGHRAWVAAEDRSPNEARLLTVADPTILTGSPLDVLNPSDAQLLQAVYQTGFDTIFGSWMSSYGCPFLWVQAGAPVLSHPLVPDIS</sequence>
<feature type="region of interest" description="Disordered" evidence="1">
    <location>
        <begin position="29"/>
        <end position="76"/>
    </location>
</feature>
<dbReference type="EMBL" id="SOSA01000176">
    <property type="protein sequence ID" value="THC95042.1"/>
    <property type="molecule type" value="Genomic_DNA"/>
</dbReference>
<evidence type="ECO:0000256" key="1">
    <source>
        <dbReference type="SAM" id="MobiDB-lite"/>
    </source>
</evidence>
<dbReference type="AlphaFoldDB" id="A0A4S3JI76"/>
<protein>
    <submittedName>
        <fullName evidence="2">Uncharacterized protein</fullName>
    </submittedName>
</protein>
<reference evidence="2 3" key="1">
    <citation type="submission" date="2019-03" db="EMBL/GenBank/DDBJ databases">
        <title>The genome sequence of a newly discovered highly antifungal drug resistant Aspergillus species, Aspergillus tanneri NIH 1004.</title>
        <authorList>
            <person name="Mounaud S."/>
            <person name="Singh I."/>
            <person name="Joardar V."/>
            <person name="Pakala S."/>
            <person name="Pakala S."/>
            <person name="Venepally P."/>
            <person name="Hoover J."/>
            <person name="Nierman W."/>
            <person name="Chung J."/>
            <person name="Losada L."/>
        </authorList>
    </citation>
    <scope>NUCLEOTIDE SEQUENCE [LARGE SCALE GENOMIC DNA]</scope>
    <source>
        <strain evidence="2 3">NIH1004</strain>
    </source>
</reference>
<comment type="caution">
    <text evidence="2">The sequence shown here is derived from an EMBL/GenBank/DDBJ whole genome shotgun (WGS) entry which is preliminary data.</text>
</comment>
<keyword evidence="3" id="KW-1185">Reference proteome</keyword>